<dbReference type="CDD" id="cd00755">
    <property type="entry name" value="YgdL_like"/>
    <property type="match status" value="1"/>
</dbReference>
<name>A0ABS4KEV0_9FIRM</name>
<dbReference type="PANTHER" id="PTHR43267">
    <property type="entry name" value="TRNA THREONYLCARBAMOYLADENOSINE DEHYDRATASE"/>
    <property type="match status" value="1"/>
</dbReference>
<dbReference type="Proteomes" id="UP001314903">
    <property type="component" value="Unassembled WGS sequence"/>
</dbReference>
<feature type="domain" description="THIF-type NAD/FAD binding fold" evidence="1">
    <location>
        <begin position="11"/>
        <end position="230"/>
    </location>
</feature>
<dbReference type="SUPFAM" id="SSF69572">
    <property type="entry name" value="Activating enzymes of the ubiquitin-like proteins"/>
    <property type="match status" value="1"/>
</dbReference>
<dbReference type="PANTHER" id="PTHR43267:SF1">
    <property type="entry name" value="TRNA THREONYLCARBAMOYLADENOSINE DEHYDRATASE"/>
    <property type="match status" value="1"/>
</dbReference>
<dbReference type="EMBL" id="JAGGLI010000001">
    <property type="protein sequence ID" value="MBP2026297.1"/>
    <property type="molecule type" value="Genomic_DNA"/>
</dbReference>
<proteinExistence type="predicted"/>
<reference evidence="2 3" key="1">
    <citation type="submission" date="2021-03" db="EMBL/GenBank/DDBJ databases">
        <title>Genomic Encyclopedia of Type Strains, Phase IV (KMG-IV): sequencing the most valuable type-strain genomes for metagenomic binning, comparative biology and taxonomic classification.</title>
        <authorList>
            <person name="Goeker M."/>
        </authorList>
    </citation>
    <scope>NUCLEOTIDE SEQUENCE [LARGE SCALE GENOMIC DNA]</scope>
    <source>
        <strain evidence="2 3">DSM 27512</strain>
    </source>
</reference>
<dbReference type="InterPro" id="IPR000594">
    <property type="entry name" value="ThiF_NAD_FAD-bd"/>
</dbReference>
<comment type="caution">
    <text evidence="2">The sequence shown here is derived from an EMBL/GenBank/DDBJ whole genome shotgun (WGS) entry which is preliminary data.</text>
</comment>
<dbReference type="Gene3D" id="3.40.50.720">
    <property type="entry name" value="NAD(P)-binding Rossmann-like Domain"/>
    <property type="match status" value="1"/>
</dbReference>
<evidence type="ECO:0000313" key="2">
    <source>
        <dbReference type="EMBL" id="MBP2026297.1"/>
    </source>
</evidence>
<dbReference type="InterPro" id="IPR035985">
    <property type="entry name" value="Ubiquitin-activating_enz"/>
</dbReference>
<evidence type="ECO:0000259" key="1">
    <source>
        <dbReference type="Pfam" id="PF00899"/>
    </source>
</evidence>
<gene>
    <name evidence="2" type="ORF">J2Z35_000086</name>
</gene>
<evidence type="ECO:0000313" key="3">
    <source>
        <dbReference type="Proteomes" id="UP001314903"/>
    </source>
</evidence>
<organism evidence="2 3">
    <name type="scientific">Acetoanaerobium pronyense</name>
    <dbReference type="NCBI Taxonomy" id="1482736"/>
    <lineage>
        <taxon>Bacteria</taxon>
        <taxon>Bacillati</taxon>
        <taxon>Bacillota</taxon>
        <taxon>Clostridia</taxon>
        <taxon>Peptostreptococcales</taxon>
        <taxon>Filifactoraceae</taxon>
        <taxon>Acetoanaerobium</taxon>
    </lineage>
</organism>
<dbReference type="Pfam" id="PF00899">
    <property type="entry name" value="ThiF"/>
    <property type="match status" value="1"/>
</dbReference>
<accession>A0ABS4KEV0</accession>
<keyword evidence="3" id="KW-1185">Reference proteome</keyword>
<sequence>MEKEFLRLGLLIGEENLDKLKNSHVAVFGIGGVGSYAAEALVRSSIGEITLVDFDDVDISNLNRQIPALQSTVGKLKVEVMAERIKEINPNIKVHSIKKKYLPENRDEFFSVKYDYIVDAIDIITSKIDLIIKAKETNTPIISSMGMGNKMDPTKIKIVDIKKTSVCPLAKVMRKELKNRKVDKLLCVYSDEKPIKPVISMSNESKREIPGSTGFVPSVSGLFMASRVVRDIIEWKE</sequence>
<dbReference type="InterPro" id="IPR045886">
    <property type="entry name" value="ThiF/MoeB/HesA"/>
</dbReference>
<protein>
    <submittedName>
        <fullName evidence="2">tRNA A37 threonylcarbamoyladenosine dehydratase</fullName>
    </submittedName>
</protein>
<dbReference type="RefSeq" id="WP_209658210.1">
    <property type="nucleotide sequence ID" value="NZ_JAGGLI010000001.1"/>
</dbReference>